<dbReference type="RefSeq" id="WP_120331994.1">
    <property type="nucleotide sequence ID" value="NZ_CP108084.1"/>
</dbReference>
<dbReference type="Proteomes" id="UP001432190">
    <property type="component" value="Chromosome"/>
</dbReference>
<keyword evidence="4" id="KW-1185">Reference proteome</keyword>
<gene>
    <name evidence="1" type="ORF">D7I43_30275</name>
    <name evidence="2" type="ORF">OG994_12100</name>
</gene>
<protein>
    <submittedName>
        <fullName evidence="1">DUF1440 domain-containing protein</fullName>
    </submittedName>
</protein>
<organism evidence="1 3">
    <name type="scientific">Micromonospora globbae</name>
    <dbReference type="NCBI Taxonomy" id="1894969"/>
    <lineage>
        <taxon>Bacteria</taxon>
        <taxon>Bacillati</taxon>
        <taxon>Actinomycetota</taxon>
        <taxon>Actinomycetes</taxon>
        <taxon>Micromonosporales</taxon>
        <taxon>Micromonosporaceae</taxon>
        <taxon>Micromonospora</taxon>
    </lineage>
</organism>
<reference evidence="1 3" key="1">
    <citation type="journal article" date="2018" name="Int. J. Syst. Evol. Microbiol.">
        <title>Micromonospora globbae sp. nov., an endophytic actinomycete isolated from roots of Globba winitii C. H. Wright.</title>
        <authorList>
            <person name="Kuncharoen N."/>
            <person name="Pittayakhajonwut P."/>
            <person name="Tanasupawat S."/>
        </authorList>
    </citation>
    <scope>NUCLEOTIDE SEQUENCE [LARGE SCALE GENOMIC DNA]</scope>
    <source>
        <strain evidence="1 3">WPS1-2</strain>
    </source>
</reference>
<dbReference type="OrthoDB" id="4774491at2"/>
<dbReference type="Proteomes" id="UP000285744">
    <property type="component" value="Unassembled WGS sequence"/>
</dbReference>
<dbReference type="EMBL" id="RAQQ01000037">
    <property type="protein sequence ID" value="RKF23669.1"/>
    <property type="molecule type" value="Genomic_DNA"/>
</dbReference>
<sequence>MRLTETIKDLAVAPAAGYAATKVMDPISMKLYQLESDADRKREDTARPGLPYEIAAAKTLRLLGVDLPGTARQRAGMAIHYGLAISWAPVYSVLRRTIGLNPVLAGLASGAVMSLIVDEGLTPALRFSAPNRAYPLATHLRGFVAHLAYGLTVAAVTETAWKLTRRRP</sequence>
<evidence type="ECO:0000313" key="2">
    <source>
        <dbReference type="EMBL" id="WUP52205.1"/>
    </source>
</evidence>
<dbReference type="EMBL" id="CP108084">
    <property type="protein sequence ID" value="WUP52205.1"/>
    <property type="molecule type" value="Genomic_DNA"/>
</dbReference>
<evidence type="ECO:0000313" key="1">
    <source>
        <dbReference type="EMBL" id="RKF23669.1"/>
    </source>
</evidence>
<evidence type="ECO:0000313" key="3">
    <source>
        <dbReference type="Proteomes" id="UP000285744"/>
    </source>
</evidence>
<name>A0A420ESM9_9ACTN</name>
<proteinExistence type="predicted"/>
<accession>A0A420ESM9</accession>
<dbReference type="AlphaFoldDB" id="A0A420ESM9"/>
<reference evidence="2" key="2">
    <citation type="submission" date="2022-10" db="EMBL/GenBank/DDBJ databases">
        <title>The complete genomes of actinobacterial strains from the NBC collection.</title>
        <authorList>
            <person name="Joergensen T.S."/>
            <person name="Alvarez Arevalo M."/>
            <person name="Sterndorff E.B."/>
            <person name="Faurdal D."/>
            <person name="Vuksanovic O."/>
            <person name="Mourched A.-S."/>
            <person name="Charusanti P."/>
            <person name="Shaw S."/>
            <person name="Blin K."/>
            <person name="Weber T."/>
        </authorList>
    </citation>
    <scope>NUCLEOTIDE SEQUENCE</scope>
    <source>
        <strain evidence="2">NBC_00256</strain>
    </source>
</reference>
<evidence type="ECO:0000313" key="4">
    <source>
        <dbReference type="Proteomes" id="UP001432190"/>
    </source>
</evidence>